<dbReference type="AlphaFoldDB" id="A0A1V0RQ36"/>
<name>A0A1V0RQ36_9RHOB</name>
<dbReference type="PANTHER" id="PTHR42988">
    <property type="entry name" value="PHOSPHOHYDROLASE"/>
    <property type="match status" value="1"/>
</dbReference>
<dbReference type="InterPro" id="IPR004843">
    <property type="entry name" value="Calcineurin-like_PHP"/>
</dbReference>
<evidence type="ECO:0000313" key="6">
    <source>
        <dbReference type="EMBL" id="ARE83884.1"/>
    </source>
</evidence>
<reference evidence="6 7" key="1">
    <citation type="submission" date="2017-03" db="EMBL/GenBank/DDBJ databases">
        <title>Genome Sequence of Roseovarius mucosus strain SMR3 Isolated from a culture of the Diatom Skeletonema marinoi.</title>
        <authorList>
            <person name="Topel M."/>
            <person name="Pinder M."/>
            <person name="Johansson O.N."/>
            <person name="Kourtchenko O."/>
            <person name="Godhe A."/>
            <person name="Clarke A.K."/>
        </authorList>
    </citation>
    <scope>NUCLEOTIDE SEQUENCE [LARGE SCALE GENOMIC DNA]</scope>
    <source>
        <strain evidence="6 7">SMR3</strain>
    </source>
</reference>
<dbReference type="CDD" id="cd07402">
    <property type="entry name" value="MPP_GpdQ"/>
    <property type="match status" value="1"/>
</dbReference>
<dbReference type="EC" id="3.1.4.53" evidence="6"/>
<dbReference type="Proteomes" id="UP000192273">
    <property type="component" value="Chromosome"/>
</dbReference>
<evidence type="ECO:0000256" key="2">
    <source>
        <dbReference type="ARBA" id="ARBA00022801"/>
    </source>
</evidence>
<dbReference type="KEGG" id="rmm:ROSMUCSMR3_02415"/>
<dbReference type="RefSeq" id="WP_081507441.1">
    <property type="nucleotide sequence ID" value="NZ_CP020474.1"/>
</dbReference>
<proteinExistence type="inferred from homology"/>
<dbReference type="InterPro" id="IPR029052">
    <property type="entry name" value="Metallo-depent_PP-like"/>
</dbReference>
<comment type="similarity">
    <text evidence="4">Belongs to the cyclic nucleotide phosphodiesterase class-III family.</text>
</comment>
<keyword evidence="1" id="KW-0479">Metal-binding</keyword>
<sequence>MARFLHLSDLHVVPEGQLVSGRLDTGRLLQEAVDTLRTRLDAIGPLDAILVTGDLSEDGSAESYAIARRELERLGQRMLVVPGNHDGRETFRSAFSDLPEIRPTGLIDWVSDIADTRVIGLDTLIEGKGGGILRAESLAFLDQALAETGGRQVVVALHHPPLRTGIRFMDAIGLENPDALRLVLERHQAPIWVLSGHVHGVYHGLLGRHPVVTAPSCCSAFALDLRQEAPVGFMTGPTGCGLIDTGPGGVWTELPLRHGDGPFAF</sequence>
<accession>A0A1V0RQ36</accession>
<keyword evidence="3" id="KW-0408">Iron</keyword>
<dbReference type="Gene3D" id="3.60.21.10">
    <property type="match status" value="1"/>
</dbReference>
<dbReference type="OrthoDB" id="651281at2"/>
<evidence type="ECO:0000256" key="1">
    <source>
        <dbReference type="ARBA" id="ARBA00022723"/>
    </source>
</evidence>
<evidence type="ECO:0000256" key="3">
    <source>
        <dbReference type="ARBA" id="ARBA00023004"/>
    </source>
</evidence>
<organism evidence="6 7">
    <name type="scientific">Roseovarius mucosus</name>
    <dbReference type="NCBI Taxonomy" id="215743"/>
    <lineage>
        <taxon>Bacteria</taxon>
        <taxon>Pseudomonadati</taxon>
        <taxon>Pseudomonadota</taxon>
        <taxon>Alphaproteobacteria</taxon>
        <taxon>Rhodobacterales</taxon>
        <taxon>Roseobacteraceae</taxon>
        <taxon>Roseovarius</taxon>
    </lineage>
</organism>
<dbReference type="PANTHER" id="PTHR42988:SF2">
    <property type="entry name" value="CYCLIC NUCLEOTIDE PHOSPHODIESTERASE CBUA0032-RELATED"/>
    <property type="match status" value="1"/>
</dbReference>
<dbReference type="EMBL" id="CP020474">
    <property type="protein sequence ID" value="ARE83884.1"/>
    <property type="molecule type" value="Genomic_DNA"/>
</dbReference>
<dbReference type="InterPro" id="IPR050884">
    <property type="entry name" value="CNP_phosphodiesterase-III"/>
</dbReference>
<dbReference type="GO" id="GO:0046872">
    <property type="term" value="F:metal ion binding"/>
    <property type="evidence" value="ECO:0007669"/>
    <property type="project" value="UniProtKB-KW"/>
</dbReference>
<evidence type="ECO:0000313" key="7">
    <source>
        <dbReference type="Proteomes" id="UP000192273"/>
    </source>
</evidence>
<dbReference type="InterPro" id="IPR026575">
    <property type="entry name" value="GpdQ/CpdA-like"/>
</dbReference>
<protein>
    <submittedName>
        <fullName evidence="6">3',5'-cyclic adenosine monophosphate phosphodiesterase CpdA</fullName>
        <ecNumber evidence="6">3.1.4.53</ecNumber>
    </submittedName>
</protein>
<dbReference type="Pfam" id="PF00149">
    <property type="entry name" value="Metallophos"/>
    <property type="match status" value="1"/>
</dbReference>
<dbReference type="GO" id="GO:0004115">
    <property type="term" value="F:3',5'-cyclic-AMP phosphodiesterase activity"/>
    <property type="evidence" value="ECO:0007669"/>
    <property type="project" value="UniProtKB-EC"/>
</dbReference>
<keyword evidence="7" id="KW-1185">Reference proteome</keyword>
<keyword evidence="2 6" id="KW-0378">Hydrolase</keyword>
<feature type="domain" description="Calcineurin-like phosphoesterase" evidence="5">
    <location>
        <begin position="3"/>
        <end position="199"/>
    </location>
</feature>
<evidence type="ECO:0000256" key="4">
    <source>
        <dbReference type="ARBA" id="ARBA00025742"/>
    </source>
</evidence>
<evidence type="ECO:0000259" key="5">
    <source>
        <dbReference type="Pfam" id="PF00149"/>
    </source>
</evidence>
<gene>
    <name evidence="6" type="primary">cpdA</name>
    <name evidence="6" type="ORF">ROSMUCSMR3_02415</name>
</gene>
<dbReference type="SUPFAM" id="SSF56300">
    <property type="entry name" value="Metallo-dependent phosphatases"/>
    <property type="match status" value="1"/>
</dbReference>